<accession>A0A7W6RKL7</accession>
<proteinExistence type="predicted"/>
<dbReference type="RefSeq" id="WP_183924023.1">
    <property type="nucleotide sequence ID" value="NZ_JACIGM010000002.1"/>
</dbReference>
<name>A0A7W6RKL7_9HYPH</name>
<organism evidence="1 2">
    <name type="scientific">Rhizobium mongolense</name>
    <dbReference type="NCBI Taxonomy" id="57676"/>
    <lineage>
        <taxon>Bacteria</taxon>
        <taxon>Pseudomonadati</taxon>
        <taxon>Pseudomonadota</taxon>
        <taxon>Alphaproteobacteria</taxon>
        <taxon>Hyphomicrobiales</taxon>
        <taxon>Rhizobiaceae</taxon>
        <taxon>Rhizobium/Agrobacterium group</taxon>
        <taxon>Rhizobium</taxon>
    </lineage>
</organism>
<comment type="caution">
    <text evidence="1">The sequence shown here is derived from an EMBL/GenBank/DDBJ whole genome shotgun (WGS) entry which is preliminary data.</text>
</comment>
<evidence type="ECO:0000313" key="1">
    <source>
        <dbReference type="EMBL" id="MBB4273646.1"/>
    </source>
</evidence>
<sequence>MSSRFSGLRLAGQESDDGKVLLLGGALIDTGRLLSQKEDQAKQNEIEKKGIIGLANGLAALANGDLTHRINVEFAPKAAGPKSDFNQASRRLHDMMVAAGDTWLLAAS</sequence>
<dbReference type="Proteomes" id="UP000533641">
    <property type="component" value="Unassembled WGS sequence"/>
</dbReference>
<reference evidence="1 2" key="1">
    <citation type="submission" date="2020-08" db="EMBL/GenBank/DDBJ databases">
        <title>Genomic Encyclopedia of Type Strains, Phase IV (KMG-V): Genome sequencing to study the core and pangenomes of soil and plant-associated prokaryotes.</title>
        <authorList>
            <person name="Whitman W."/>
        </authorList>
    </citation>
    <scope>NUCLEOTIDE SEQUENCE [LARGE SCALE GENOMIC DNA]</scope>
    <source>
        <strain evidence="1 2">SEMIA 402</strain>
    </source>
</reference>
<gene>
    <name evidence="1" type="ORF">GGE12_001400</name>
</gene>
<dbReference type="EMBL" id="JACIGM010000002">
    <property type="protein sequence ID" value="MBB4273646.1"/>
    <property type="molecule type" value="Genomic_DNA"/>
</dbReference>
<evidence type="ECO:0000313" key="2">
    <source>
        <dbReference type="Proteomes" id="UP000533641"/>
    </source>
</evidence>
<protein>
    <submittedName>
        <fullName evidence="1">Methyl-accepting chemotaxis protein</fullName>
    </submittedName>
</protein>
<dbReference type="AlphaFoldDB" id="A0A7W6RKL7"/>